<protein>
    <recommendedName>
        <fullName evidence="3">Sulfotransferase family protein</fullName>
    </recommendedName>
</protein>
<proteinExistence type="predicted"/>
<evidence type="ECO:0000313" key="2">
    <source>
        <dbReference type="Proteomes" id="UP000199144"/>
    </source>
</evidence>
<dbReference type="RefSeq" id="WP_093090204.1">
    <property type="nucleotide sequence ID" value="NZ_FOTQ01000001.1"/>
</dbReference>
<gene>
    <name evidence="1" type="ORF">SAMN04488042_101300</name>
</gene>
<evidence type="ECO:0000313" key="1">
    <source>
        <dbReference type="EMBL" id="SFL46467.1"/>
    </source>
</evidence>
<accession>A0A1I4HXF6</accession>
<dbReference type="Gene3D" id="3.40.50.300">
    <property type="entry name" value="P-loop containing nucleotide triphosphate hydrolases"/>
    <property type="match status" value="1"/>
</dbReference>
<dbReference type="InterPro" id="IPR027417">
    <property type="entry name" value="P-loop_NTPase"/>
</dbReference>
<dbReference type="OrthoDB" id="7840294at2"/>
<name>A0A1I4HXF6_9RHOB</name>
<evidence type="ECO:0008006" key="3">
    <source>
        <dbReference type="Google" id="ProtNLM"/>
    </source>
</evidence>
<organism evidence="1 2">
    <name type="scientific">Shimia aestuarii</name>
    <dbReference type="NCBI Taxonomy" id="254406"/>
    <lineage>
        <taxon>Bacteria</taxon>
        <taxon>Pseudomonadati</taxon>
        <taxon>Pseudomonadota</taxon>
        <taxon>Alphaproteobacteria</taxon>
        <taxon>Rhodobacterales</taxon>
        <taxon>Roseobacteraceae</taxon>
    </lineage>
</organism>
<dbReference type="AlphaFoldDB" id="A0A1I4HXF6"/>
<keyword evidence="2" id="KW-1185">Reference proteome</keyword>
<dbReference type="SUPFAM" id="SSF52540">
    <property type="entry name" value="P-loop containing nucleoside triphosphate hydrolases"/>
    <property type="match status" value="1"/>
</dbReference>
<sequence>MLIGHNRTLSPDAGIKVLGERNSGTNVLETLLRENVDVNLHENIPILSPNMTPAPPDGPFPKGDRGQAAHEAMIDHMHYAQLPDNGGWKHAAPDHRFTQEFLSRKTPSVLIIVRHPASWLRSMHKNPFHALVAIPRDFGTFIRQPWLTVARDSLGPRLFSSLPDMLAAKMAAYADLLAHYDNSCLLRYEDLVQEPDRTLRAIGLAPGHPVTDALPDHDIRGFLSRQRAFRPFAKAENFRKRAAAVSYEGLAPRDRAFLLERLSDSILMQLYPLDQCCFAPLKRQKPIL</sequence>
<dbReference type="STRING" id="254406.SAMN04488042_101300"/>
<dbReference type="EMBL" id="FOTQ01000001">
    <property type="protein sequence ID" value="SFL46467.1"/>
    <property type="molecule type" value="Genomic_DNA"/>
</dbReference>
<dbReference type="Proteomes" id="UP000199144">
    <property type="component" value="Unassembled WGS sequence"/>
</dbReference>
<reference evidence="1 2" key="1">
    <citation type="submission" date="2016-10" db="EMBL/GenBank/DDBJ databases">
        <authorList>
            <person name="de Groot N.N."/>
        </authorList>
    </citation>
    <scope>NUCLEOTIDE SEQUENCE [LARGE SCALE GENOMIC DNA]</scope>
    <source>
        <strain evidence="1 2">DSM 15283</strain>
    </source>
</reference>